<sequence length="377" mass="43977">MNKSLMKTNPILLIFNNSLVKLPTPINISIWWNLGSLLGLSLIIQILSGLFLSMHYCANTSLAFYSMIHIIQNVNYGWMFRLIHMNGASLFFFCMFIHIGRGLYYGSYNLMKTWIMGISIFMISMATAFMGYVLPWGQMSFWGATVITNLISTIPYIGINIVNWIWGGFSVNSPTLNRFFTFHFIFPFIILSMTIIHLMFIHETGSNNPLGINSNLYKLPFNIYFTLKDIYGFFFMISILMYLLLINPFILSDPENFIMANSMITPLHIQPEWYFLFAYTILRSIPNKLGGVIALMMSILILLMLPFLNLNKFQSIKFYPLNKILFWNFINLMYLLTWLGSKPVESPFIEISQLLTIFYFSYYFLNSILMTLWNKNF</sequence>
<dbReference type="GO" id="GO:0005743">
    <property type="term" value="C:mitochondrial inner membrane"/>
    <property type="evidence" value="ECO:0007669"/>
    <property type="project" value="UniProtKB-SubCell"/>
</dbReference>
<keyword evidence="10" id="KW-0999">Mitochondrion inner membrane</keyword>
<evidence type="ECO:0000256" key="12">
    <source>
        <dbReference type="ARBA" id="ARBA00022989"/>
    </source>
</evidence>
<keyword evidence="8 19" id="KW-0812">Transmembrane</keyword>
<dbReference type="PIRSF" id="PIRSF038885">
    <property type="entry name" value="COB"/>
    <property type="match status" value="1"/>
</dbReference>
<reference evidence="22" key="1">
    <citation type="journal article" date="2018" name="Mol. Phylogenet. Evol.">
        <title>Mitochondrial phylogenomics of the Hymenoptera.</title>
        <authorList>
            <person name="Tang P."/>
            <person name="Zhu J.C."/>
            <person name="Zheng B.Y."/>
            <person name="Wei S.J."/>
            <person name="Sharkey M."/>
            <person name="Chen X.X."/>
            <person name="Vogler A.P."/>
        </authorList>
    </citation>
    <scope>NUCLEOTIDE SEQUENCE</scope>
</reference>
<feature type="transmembrane region" description="Helical" evidence="19">
    <location>
        <begin position="320"/>
        <end position="339"/>
    </location>
</feature>
<dbReference type="InterPro" id="IPR005797">
    <property type="entry name" value="Cyt_b/b6_N"/>
</dbReference>
<keyword evidence="5 19" id="KW-0813">Transport</keyword>
<evidence type="ECO:0000256" key="5">
    <source>
        <dbReference type="ARBA" id="ARBA00022448"/>
    </source>
</evidence>
<comment type="similarity">
    <text evidence="19">Belongs to the cytochrome b family.</text>
</comment>
<keyword evidence="15 19" id="KW-0496">Mitochondrion</keyword>
<evidence type="ECO:0000256" key="3">
    <source>
        <dbReference type="ARBA" id="ARBA00011649"/>
    </source>
</evidence>
<dbReference type="EMBL" id="MG923483">
    <property type="protein sequence ID" value="AZL93088.1"/>
    <property type="molecule type" value="Genomic_DNA"/>
</dbReference>
<dbReference type="GO" id="GO:0008121">
    <property type="term" value="F:quinol-cytochrome-c reductase activity"/>
    <property type="evidence" value="ECO:0007669"/>
    <property type="project" value="InterPro"/>
</dbReference>
<evidence type="ECO:0000259" key="20">
    <source>
        <dbReference type="PROSITE" id="PS51002"/>
    </source>
</evidence>
<feature type="binding site" description="axial binding residue" evidence="18">
    <location>
        <position position="197"/>
    </location>
    <ligand>
        <name>heme b</name>
        <dbReference type="ChEBI" id="CHEBI:60344"/>
        <label>b566</label>
    </ligand>
    <ligandPart>
        <name>Fe</name>
        <dbReference type="ChEBI" id="CHEBI:18248"/>
    </ligandPart>
</feature>
<evidence type="ECO:0000256" key="2">
    <source>
        <dbReference type="ARBA" id="ARBA00004448"/>
    </source>
</evidence>
<feature type="transmembrane region" description="Helical" evidence="19">
    <location>
        <begin position="78"/>
        <end position="99"/>
    </location>
</feature>
<keyword evidence="7 19" id="KW-0679">Respiratory chain</keyword>
<organism evidence="22">
    <name type="scientific">Amblyjoppa sp. ZJUH_2016002</name>
    <dbReference type="NCBI Taxonomy" id="2491150"/>
    <lineage>
        <taxon>Eukaryota</taxon>
        <taxon>Metazoa</taxon>
        <taxon>Ecdysozoa</taxon>
        <taxon>Arthropoda</taxon>
        <taxon>Hexapoda</taxon>
        <taxon>Insecta</taxon>
        <taxon>Pterygota</taxon>
        <taxon>Neoptera</taxon>
        <taxon>Endopterygota</taxon>
        <taxon>Hymenoptera</taxon>
        <taxon>Apocrita</taxon>
        <taxon>Ichneumonoidea</taxon>
        <taxon>Ichneumonidae</taxon>
        <taxon>Ichneumoninae</taxon>
        <taxon>Heresiarchini</taxon>
        <taxon>Amblyjoppa</taxon>
    </lineage>
</organism>
<feature type="transmembrane region" description="Helical" evidence="19">
    <location>
        <begin position="146"/>
        <end position="167"/>
    </location>
</feature>
<dbReference type="Pfam" id="PF00032">
    <property type="entry name" value="Cytochrom_B_C"/>
    <property type="match status" value="1"/>
</dbReference>
<evidence type="ECO:0000256" key="11">
    <source>
        <dbReference type="ARBA" id="ARBA00022982"/>
    </source>
</evidence>
<dbReference type="InterPro" id="IPR027387">
    <property type="entry name" value="Cytb/b6-like_sf"/>
</dbReference>
<protein>
    <recommendedName>
        <fullName evidence="4 19">Cytochrome b</fullName>
    </recommendedName>
</protein>
<evidence type="ECO:0000256" key="13">
    <source>
        <dbReference type="ARBA" id="ARBA00023004"/>
    </source>
</evidence>
<feature type="domain" description="Cytochrome b/b6 C-terminal region profile" evidence="21">
    <location>
        <begin position="211"/>
        <end position="377"/>
    </location>
</feature>
<dbReference type="InterPro" id="IPR048260">
    <property type="entry name" value="Cytochrome_b_C_euk/bac"/>
</dbReference>
<feature type="transmembrane region" description="Helical" evidence="19">
    <location>
        <begin position="179"/>
        <end position="200"/>
    </location>
</feature>
<dbReference type="PROSITE" id="PS51003">
    <property type="entry name" value="CYTB_CTER"/>
    <property type="match status" value="1"/>
</dbReference>
<evidence type="ECO:0000256" key="16">
    <source>
        <dbReference type="ARBA" id="ARBA00023136"/>
    </source>
</evidence>
<evidence type="ECO:0000256" key="8">
    <source>
        <dbReference type="ARBA" id="ARBA00022692"/>
    </source>
</evidence>
<dbReference type="InterPro" id="IPR005798">
    <property type="entry name" value="Cyt_b/b6_C"/>
</dbReference>
<feature type="transmembrane region" description="Helical" evidence="19">
    <location>
        <begin position="30"/>
        <end position="57"/>
    </location>
</feature>
<dbReference type="Gene3D" id="1.20.810.10">
    <property type="entry name" value="Cytochrome Bc1 Complex, Chain C"/>
    <property type="match status" value="1"/>
</dbReference>
<evidence type="ECO:0000256" key="10">
    <source>
        <dbReference type="ARBA" id="ARBA00022792"/>
    </source>
</evidence>
<accession>A0A3S8V090</accession>
<dbReference type="GO" id="GO:0016491">
    <property type="term" value="F:oxidoreductase activity"/>
    <property type="evidence" value="ECO:0007669"/>
    <property type="project" value="UniProtKB-UniRule"/>
</dbReference>
<feature type="transmembrane region" description="Helical" evidence="19">
    <location>
        <begin position="289"/>
        <end position="308"/>
    </location>
</feature>
<dbReference type="InterPro" id="IPR016174">
    <property type="entry name" value="Di-haem_cyt_TM"/>
</dbReference>
<name>A0A3S8V090_9HYME</name>
<evidence type="ECO:0000256" key="4">
    <source>
        <dbReference type="ARBA" id="ARBA00013531"/>
    </source>
</evidence>
<evidence type="ECO:0000259" key="21">
    <source>
        <dbReference type="PROSITE" id="PS51003"/>
    </source>
</evidence>
<keyword evidence="11 19" id="KW-0249">Electron transport</keyword>
<keyword evidence="6 18" id="KW-0349">Heme</keyword>
<dbReference type="GO" id="GO:0045275">
    <property type="term" value="C:respiratory chain complex III"/>
    <property type="evidence" value="ECO:0007669"/>
    <property type="project" value="InterPro"/>
</dbReference>
<feature type="transmembrane region" description="Helical" evidence="19">
    <location>
        <begin position="230"/>
        <end position="251"/>
    </location>
</feature>
<feature type="domain" description="Cytochrome b/b6 N-terminal region profile" evidence="20">
    <location>
        <begin position="1"/>
        <end position="210"/>
    </location>
</feature>
<evidence type="ECO:0000256" key="15">
    <source>
        <dbReference type="ARBA" id="ARBA00023128"/>
    </source>
</evidence>
<dbReference type="SUPFAM" id="SSF81648">
    <property type="entry name" value="a domain/subunit of cytochrome bc1 complex (Ubiquinol-cytochrome c reductase)"/>
    <property type="match status" value="1"/>
</dbReference>
<dbReference type="InterPro" id="IPR030689">
    <property type="entry name" value="Cytochrome_b"/>
</dbReference>
<dbReference type="GO" id="GO:0046872">
    <property type="term" value="F:metal ion binding"/>
    <property type="evidence" value="ECO:0007669"/>
    <property type="project" value="UniProtKB-UniRule"/>
</dbReference>
<proteinExistence type="inferred from homology"/>
<comment type="cofactor">
    <cofactor evidence="18">
        <name>heme</name>
        <dbReference type="ChEBI" id="CHEBI:30413"/>
    </cofactor>
    <text evidence="18">Binds 2 heme groups non-covalently.</text>
</comment>
<evidence type="ECO:0000256" key="17">
    <source>
        <dbReference type="PIRSR" id="PIRSR038885-1"/>
    </source>
</evidence>
<dbReference type="Pfam" id="PF00033">
    <property type="entry name" value="Cytochrome_B"/>
    <property type="match status" value="1"/>
</dbReference>
<keyword evidence="14" id="KW-0830">Ubiquinone</keyword>
<feature type="binding site" description="axial binding residue" evidence="18">
    <location>
        <position position="183"/>
    </location>
    <ligand>
        <name>heme b</name>
        <dbReference type="ChEBI" id="CHEBI:60344"/>
        <label>b562</label>
    </ligand>
    <ligandPart>
        <name>Fe</name>
        <dbReference type="ChEBI" id="CHEBI:18248"/>
    </ligandPart>
</feature>
<feature type="transmembrane region" description="Helical" evidence="19">
    <location>
        <begin position="114"/>
        <end position="134"/>
    </location>
</feature>
<comment type="cofactor">
    <cofactor evidence="19">
        <name>heme b</name>
        <dbReference type="ChEBI" id="CHEBI:60344"/>
    </cofactor>
    <text evidence="19">Binds 2 heme groups non-covalently.</text>
</comment>
<evidence type="ECO:0000256" key="18">
    <source>
        <dbReference type="PIRSR" id="PIRSR038885-2"/>
    </source>
</evidence>
<dbReference type="PANTHER" id="PTHR19271:SF16">
    <property type="entry name" value="CYTOCHROME B"/>
    <property type="match status" value="1"/>
</dbReference>
<dbReference type="InterPro" id="IPR036150">
    <property type="entry name" value="Cyt_b/b6_C_sf"/>
</dbReference>
<feature type="transmembrane region" description="Helical" evidence="19">
    <location>
        <begin position="351"/>
        <end position="373"/>
    </location>
</feature>
<comment type="function">
    <text evidence="1 19">Component of the ubiquinol-cytochrome c reductase complex (complex III or cytochrome b-c1 complex) that is part of the mitochondrial respiratory chain. The b-c1 complex mediates electron transfer from ubiquinol to cytochrome c. Contributes to the generation of a proton gradient across the mitochondrial membrane that is then used for ATP synthesis.</text>
</comment>
<comment type="subcellular location">
    <subcellularLocation>
        <location evidence="2">Mitochondrion inner membrane</location>
        <topology evidence="2">Multi-pass membrane protein</topology>
    </subcellularLocation>
</comment>
<evidence type="ECO:0000256" key="6">
    <source>
        <dbReference type="ARBA" id="ARBA00022617"/>
    </source>
</evidence>
<dbReference type="SUPFAM" id="SSF81342">
    <property type="entry name" value="Transmembrane di-heme cytochromes"/>
    <property type="match status" value="1"/>
</dbReference>
<dbReference type="PANTHER" id="PTHR19271">
    <property type="entry name" value="CYTOCHROME B"/>
    <property type="match status" value="1"/>
</dbReference>
<feature type="binding site" evidence="17">
    <location>
        <position position="202"/>
    </location>
    <ligand>
        <name>a ubiquinone</name>
        <dbReference type="ChEBI" id="CHEBI:16389"/>
    </ligand>
</feature>
<evidence type="ECO:0000256" key="7">
    <source>
        <dbReference type="ARBA" id="ARBA00022660"/>
    </source>
</evidence>
<dbReference type="InterPro" id="IPR048259">
    <property type="entry name" value="Cytochrome_b_N_euk/bac"/>
</dbReference>
<gene>
    <name evidence="22" type="primary">cob</name>
</gene>
<dbReference type="AlphaFoldDB" id="A0A3S8V090"/>
<evidence type="ECO:0000256" key="1">
    <source>
        <dbReference type="ARBA" id="ARBA00002566"/>
    </source>
</evidence>
<dbReference type="CDD" id="cd00284">
    <property type="entry name" value="Cytochrome_b_N"/>
    <property type="match status" value="1"/>
</dbReference>
<dbReference type="GO" id="GO:0006122">
    <property type="term" value="P:mitochondrial electron transport, ubiquinol to cytochrome c"/>
    <property type="evidence" value="ECO:0007669"/>
    <property type="project" value="TreeGrafter"/>
</dbReference>
<feature type="binding site" description="axial binding residue" evidence="18">
    <location>
        <position position="98"/>
    </location>
    <ligand>
        <name>heme b</name>
        <dbReference type="ChEBI" id="CHEBI:60344"/>
        <label>b566</label>
    </ligand>
    <ligandPart>
        <name>Fe</name>
        <dbReference type="ChEBI" id="CHEBI:18248"/>
    </ligandPart>
</feature>
<evidence type="ECO:0000313" key="22">
    <source>
        <dbReference type="EMBL" id="AZL93088.1"/>
    </source>
</evidence>
<keyword evidence="13 18" id="KW-0408">Iron</keyword>
<keyword evidence="9 18" id="KW-0479">Metal-binding</keyword>
<comment type="subunit">
    <text evidence="3">The main subunits of complex b-c1 are: cytochrome b, cytochrome c1 and the Rieske protein.</text>
</comment>
<evidence type="ECO:0000256" key="9">
    <source>
        <dbReference type="ARBA" id="ARBA00022723"/>
    </source>
</evidence>
<evidence type="ECO:0000256" key="14">
    <source>
        <dbReference type="ARBA" id="ARBA00023075"/>
    </source>
</evidence>
<geneLocation type="mitochondrion" evidence="22"/>
<evidence type="ECO:0000256" key="19">
    <source>
        <dbReference type="RuleBase" id="RU362117"/>
    </source>
</evidence>
<dbReference type="PROSITE" id="PS51002">
    <property type="entry name" value="CYTB_NTER"/>
    <property type="match status" value="1"/>
</dbReference>
<dbReference type="CDD" id="cd00290">
    <property type="entry name" value="cytochrome_b_C"/>
    <property type="match status" value="1"/>
</dbReference>
<feature type="binding site" description="axial binding residue" evidence="18">
    <location>
        <position position="84"/>
    </location>
    <ligand>
        <name>heme b</name>
        <dbReference type="ChEBI" id="CHEBI:60344"/>
        <label>b562</label>
    </ligand>
    <ligandPart>
        <name>Fe</name>
        <dbReference type="ChEBI" id="CHEBI:18248"/>
    </ligandPart>
</feature>
<keyword evidence="16 19" id="KW-0472">Membrane</keyword>
<keyword evidence="12 19" id="KW-1133">Transmembrane helix</keyword>